<keyword evidence="1" id="KW-0732">Signal</keyword>
<evidence type="ECO:0000256" key="1">
    <source>
        <dbReference type="SAM" id="SignalP"/>
    </source>
</evidence>
<name>A0ABT8TDL3_9GAMM</name>
<feature type="signal peptide" evidence="1">
    <location>
        <begin position="1"/>
        <end position="26"/>
    </location>
</feature>
<dbReference type="EMBL" id="JAULRT010000052">
    <property type="protein sequence ID" value="MDO3382216.1"/>
    <property type="molecule type" value="Genomic_DNA"/>
</dbReference>
<sequence length="181" mass="20480">MKGVTRILCRSLATLVMLVLTSAALADVTLNEKALDNWLATTKDFMPMQEVFESISKDSAIASQYTEEEFKALSLEKQDELLDDMLKEQNAYDKVYKVLNQHDWGSAGDYMRVSSRLGMAIGAHMRDLMMQSLPPEQQQMMREMAGEVDAEPEDVALVSQHWEKISSFMAENMDTSDMPMP</sequence>
<comment type="caution">
    <text evidence="2">The sequence shown here is derived from an EMBL/GenBank/DDBJ whole genome shotgun (WGS) entry which is preliminary data.</text>
</comment>
<keyword evidence="3" id="KW-1185">Reference proteome</keyword>
<dbReference type="Proteomes" id="UP001168380">
    <property type="component" value="Unassembled WGS sequence"/>
</dbReference>
<evidence type="ECO:0000313" key="2">
    <source>
        <dbReference type="EMBL" id="MDO3382216.1"/>
    </source>
</evidence>
<accession>A0ABT8TDL3</accession>
<reference evidence="2" key="1">
    <citation type="submission" date="2023-07" db="EMBL/GenBank/DDBJ databases">
        <title>Gilvimarinus algae sp. nov., isolated from the surface of Kelp.</title>
        <authorList>
            <person name="Sun Y.Y."/>
            <person name="Gong Y."/>
            <person name="Du Z.J."/>
        </authorList>
    </citation>
    <scope>NUCLEOTIDE SEQUENCE</scope>
    <source>
        <strain evidence="2">SDUM040014</strain>
    </source>
</reference>
<evidence type="ECO:0000313" key="3">
    <source>
        <dbReference type="Proteomes" id="UP001168380"/>
    </source>
</evidence>
<evidence type="ECO:0008006" key="4">
    <source>
        <dbReference type="Google" id="ProtNLM"/>
    </source>
</evidence>
<dbReference type="RefSeq" id="WP_302712376.1">
    <property type="nucleotide sequence ID" value="NZ_JAULRT010000052.1"/>
</dbReference>
<protein>
    <recommendedName>
        <fullName evidence="4">DUF2059 domain-containing protein</fullName>
    </recommendedName>
</protein>
<gene>
    <name evidence="2" type="ORF">QWI16_08510</name>
</gene>
<proteinExistence type="predicted"/>
<feature type="chain" id="PRO_5046313380" description="DUF2059 domain-containing protein" evidence="1">
    <location>
        <begin position="27"/>
        <end position="181"/>
    </location>
</feature>
<organism evidence="2 3">
    <name type="scientific">Gilvimarinus algae</name>
    <dbReference type="NCBI Taxonomy" id="3058037"/>
    <lineage>
        <taxon>Bacteria</taxon>
        <taxon>Pseudomonadati</taxon>
        <taxon>Pseudomonadota</taxon>
        <taxon>Gammaproteobacteria</taxon>
        <taxon>Cellvibrionales</taxon>
        <taxon>Cellvibrionaceae</taxon>
        <taxon>Gilvimarinus</taxon>
    </lineage>
</organism>